<dbReference type="Proteomes" id="UP001162501">
    <property type="component" value="Chromosome 24"/>
</dbReference>
<evidence type="ECO:0000313" key="1">
    <source>
        <dbReference type="EMBL" id="CAN0258925.1"/>
    </source>
</evidence>
<reference evidence="1" key="2">
    <citation type="submission" date="2025-03" db="EMBL/GenBank/DDBJ databases">
        <authorList>
            <consortium name="ELIXIR-Norway"/>
            <consortium name="Elixir Norway"/>
        </authorList>
    </citation>
    <scope>NUCLEOTIDE SEQUENCE</scope>
</reference>
<gene>
    <name evidence="1" type="ORF">MRATA1EN22A_LOCUS14487</name>
</gene>
<proteinExistence type="predicted"/>
<organism evidence="1 2">
    <name type="scientific">Rangifer tarandus platyrhynchus</name>
    <name type="common">Svalbard reindeer</name>
    <dbReference type="NCBI Taxonomy" id="3082113"/>
    <lineage>
        <taxon>Eukaryota</taxon>
        <taxon>Metazoa</taxon>
        <taxon>Chordata</taxon>
        <taxon>Craniata</taxon>
        <taxon>Vertebrata</taxon>
        <taxon>Euteleostomi</taxon>
        <taxon>Mammalia</taxon>
        <taxon>Eutheria</taxon>
        <taxon>Laurasiatheria</taxon>
        <taxon>Artiodactyla</taxon>
        <taxon>Ruminantia</taxon>
        <taxon>Pecora</taxon>
        <taxon>Cervidae</taxon>
        <taxon>Odocoileinae</taxon>
        <taxon>Rangifer</taxon>
    </lineage>
</organism>
<accession>A0AC59Z618</accession>
<dbReference type="EMBL" id="OX596108">
    <property type="protein sequence ID" value="CAN0258925.1"/>
    <property type="molecule type" value="Genomic_DNA"/>
</dbReference>
<protein>
    <submittedName>
        <fullName evidence="1">Uncharacterized protein</fullName>
    </submittedName>
</protein>
<name>A0AC59Z618_RANTA</name>
<evidence type="ECO:0000313" key="2">
    <source>
        <dbReference type="Proteomes" id="UP001162501"/>
    </source>
</evidence>
<reference evidence="1" key="1">
    <citation type="submission" date="2023-05" db="EMBL/GenBank/DDBJ databases">
        <authorList>
            <consortium name="ELIXIR-Norway"/>
        </authorList>
    </citation>
    <scope>NUCLEOTIDE SEQUENCE</scope>
</reference>
<sequence>MASVILLSGAVSGSVPWAEASHYGFLASDTPHPYCPAAPEARTLGTPSQPLGGSCWGPSLPASPDPSTLRATTSFRPHANGIFSERPFLISLSEVKGLVCGQHRTRSERVLSECCVVLGGMSCQVEVVWCDVAFGSEGAHVLTAFAWGPEASEAAHEPFQSGFSG</sequence>